<name>A0A5K8A4M2_9BACT</name>
<dbReference type="InterPro" id="IPR041657">
    <property type="entry name" value="HTH_17"/>
</dbReference>
<dbReference type="SUPFAM" id="SSF46955">
    <property type="entry name" value="Putative DNA-binding domain"/>
    <property type="match status" value="1"/>
</dbReference>
<organism evidence="2 3">
    <name type="scientific">Desulfosarcina ovata subsp. ovata</name>
    <dbReference type="NCBI Taxonomy" id="2752305"/>
    <lineage>
        <taxon>Bacteria</taxon>
        <taxon>Pseudomonadati</taxon>
        <taxon>Thermodesulfobacteriota</taxon>
        <taxon>Desulfobacteria</taxon>
        <taxon>Desulfobacterales</taxon>
        <taxon>Desulfosarcinaceae</taxon>
        <taxon>Desulfosarcina</taxon>
    </lineage>
</organism>
<reference evidence="2 3" key="1">
    <citation type="submission" date="2019-11" db="EMBL/GenBank/DDBJ databases">
        <title>Comparative genomics of hydrocarbon-degrading Desulfosarcina strains.</title>
        <authorList>
            <person name="Watanabe M."/>
            <person name="Kojima H."/>
            <person name="Fukui M."/>
        </authorList>
    </citation>
    <scope>NUCLEOTIDE SEQUENCE [LARGE SCALE GENOMIC DNA]</scope>
    <source>
        <strain evidence="3">oXyS1</strain>
    </source>
</reference>
<dbReference type="RefSeq" id="WP_155308946.1">
    <property type="nucleotide sequence ID" value="NZ_AP021879.1"/>
</dbReference>
<accession>A0A5K8A4M2</accession>
<gene>
    <name evidence="2" type="ORF">DSCOOX_06750</name>
</gene>
<sequence>MEDRWLSVEEIGTYLGIKRDTVYRWITDKQMPAHRMGRLWKFKRDEVDEWVRKGGASEDRSGGAPVEE</sequence>
<keyword evidence="3" id="KW-1185">Reference proteome</keyword>
<dbReference type="InterPro" id="IPR009061">
    <property type="entry name" value="DNA-bd_dom_put_sf"/>
</dbReference>
<dbReference type="Proteomes" id="UP000422108">
    <property type="component" value="Chromosome"/>
</dbReference>
<dbReference type="GO" id="GO:0003677">
    <property type="term" value="F:DNA binding"/>
    <property type="evidence" value="ECO:0007669"/>
    <property type="project" value="InterPro"/>
</dbReference>
<dbReference type="NCBIfam" id="TIGR01764">
    <property type="entry name" value="excise"/>
    <property type="match status" value="1"/>
</dbReference>
<protein>
    <submittedName>
        <fullName evidence="2">Transcriptional regulator</fullName>
    </submittedName>
</protein>
<dbReference type="EMBL" id="AP021879">
    <property type="protein sequence ID" value="BBO87495.1"/>
    <property type="molecule type" value="Genomic_DNA"/>
</dbReference>
<proteinExistence type="predicted"/>
<feature type="domain" description="Helix-turn-helix" evidence="1">
    <location>
        <begin position="5"/>
        <end position="53"/>
    </location>
</feature>
<dbReference type="InterPro" id="IPR010093">
    <property type="entry name" value="SinI_DNA-bd"/>
</dbReference>
<dbReference type="Pfam" id="PF12728">
    <property type="entry name" value="HTH_17"/>
    <property type="match status" value="1"/>
</dbReference>
<evidence type="ECO:0000313" key="2">
    <source>
        <dbReference type="EMBL" id="BBO87495.1"/>
    </source>
</evidence>
<dbReference type="InterPro" id="IPR036388">
    <property type="entry name" value="WH-like_DNA-bd_sf"/>
</dbReference>
<evidence type="ECO:0000313" key="3">
    <source>
        <dbReference type="Proteomes" id="UP000422108"/>
    </source>
</evidence>
<evidence type="ECO:0000259" key="1">
    <source>
        <dbReference type="Pfam" id="PF12728"/>
    </source>
</evidence>
<dbReference type="Gene3D" id="1.10.10.10">
    <property type="entry name" value="Winged helix-like DNA-binding domain superfamily/Winged helix DNA-binding domain"/>
    <property type="match status" value="1"/>
</dbReference>
<dbReference type="AlphaFoldDB" id="A0A5K8A4M2"/>